<evidence type="ECO:0000256" key="3">
    <source>
        <dbReference type="ARBA" id="ARBA00022475"/>
    </source>
</evidence>
<dbReference type="EMBL" id="BNBT01000004">
    <property type="protein sequence ID" value="GHE38324.1"/>
    <property type="molecule type" value="Genomic_DNA"/>
</dbReference>
<reference evidence="10" key="1">
    <citation type="journal article" date="2014" name="Int. J. Syst. Evol. Microbiol.">
        <title>Complete genome sequence of Corynebacterium casei LMG S-19264T (=DSM 44701T), isolated from a smear-ripened cheese.</title>
        <authorList>
            <consortium name="US DOE Joint Genome Institute (JGI-PGF)"/>
            <person name="Walter F."/>
            <person name="Albersmeier A."/>
            <person name="Kalinowski J."/>
            <person name="Ruckert C."/>
        </authorList>
    </citation>
    <scope>NUCLEOTIDE SEQUENCE</scope>
    <source>
        <strain evidence="10">JCM 4784</strain>
    </source>
</reference>
<dbReference type="GO" id="GO:0005886">
    <property type="term" value="C:plasma membrane"/>
    <property type="evidence" value="ECO:0007669"/>
    <property type="project" value="UniProtKB-SubCell"/>
</dbReference>
<dbReference type="PROSITE" id="PS50850">
    <property type="entry name" value="MFS"/>
    <property type="match status" value="1"/>
</dbReference>
<dbReference type="SUPFAM" id="SSF103473">
    <property type="entry name" value="MFS general substrate transporter"/>
    <property type="match status" value="1"/>
</dbReference>
<keyword evidence="4 8" id="KW-0812">Transmembrane</keyword>
<dbReference type="Proteomes" id="UP000608024">
    <property type="component" value="Unassembled WGS sequence"/>
</dbReference>
<dbReference type="GO" id="GO:0046677">
    <property type="term" value="P:response to antibiotic"/>
    <property type="evidence" value="ECO:0007669"/>
    <property type="project" value="UniProtKB-KW"/>
</dbReference>
<dbReference type="PANTHER" id="PTHR42718">
    <property type="entry name" value="MAJOR FACILITATOR SUPERFAMILY MULTIDRUG TRANSPORTER MFSC"/>
    <property type="match status" value="1"/>
</dbReference>
<accession>A0A918Z5M8</accession>
<evidence type="ECO:0000256" key="7">
    <source>
        <dbReference type="ARBA" id="ARBA00023251"/>
    </source>
</evidence>
<evidence type="ECO:0000256" key="2">
    <source>
        <dbReference type="ARBA" id="ARBA00022448"/>
    </source>
</evidence>
<keyword evidence="6 8" id="KW-0472">Membrane</keyword>
<sequence>MDQVPQVSQEPQTPQVSGTVVAASPAARRWALSAVAVGVFCVQLDSFSLNLARSRIGRDLYATEDALEWVISAYLPSTGTLMLGAGRLGHPFGRRRLLVAGLVLFGAASLVCALAPPLPVLVGARVAQGGGATLLMPVGLSLLTNVYPSPLRGRATG</sequence>
<dbReference type="AlphaFoldDB" id="A0A918Z5M8"/>
<dbReference type="PANTHER" id="PTHR42718:SF46">
    <property type="entry name" value="BLR6921 PROTEIN"/>
    <property type="match status" value="1"/>
</dbReference>
<feature type="domain" description="Major facilitator superfamily (MFS) profile" evidence="9">
    <location>
        <begin position="31"/>
        <end position="157"/>
    </location>
</feature>
<comment type="caution">
    <text evidence="10">The sequence shown here is derived from an EMBL/GenBank/DDBJ whole genome shotgun (WGS) entry which is preliminary data.</text>
</comment>
<evidence type="ECO:0000256" key="6">
    <source>
        <dbReference type="ARBA" id="ARBA00023136"/>
    </source>
</evidence>
<dbReference type="InterPro" id="IPR020846">
    <property type="entry name" value="MFS_dom"/>
</dbReference>
<feature type="transmembrane region" description="Helical" evidence="8">
    <location>
        <begin position="126"/>
        <end position="147"/>
    </location>
</feature>
<organism evidence="10 11">
    <name type="scientific">Streptomyces longispororuber</name>
    <dbReference type="NCBI Taxonomy" id="68230"/>
    <lineage>
        <taxon>Bacteria</taxon>
        <taxon>Bacillati</taxon>
        <taxon>Actinomycetota</taxon>
        <taxon>Actinomycetes</taxon>
        <taxon>Kitasatosporales</taxon>
        <taxon>Streptomycetaceae</taxon>
        <taxon>Streptomyces</taxon>
    </lineage>
</organism>
<keyword evidence="3" id="KW-1003">Cell membrane</keyword>
<evidence type="ECO:0000256" key="4">
    <source>
        <dbReference type="ARBA" id="ARBA00022692"/>
    </source>
</evidence>
<evidence type="ECO:0000256" key="5">
    <source>
        <dbReference type="ARBA" id="ARBA00022989"/>
    </source>
</evidence>
<keyword evidence="2" id="KW-0813">Transport</keyword>
<protein>
    <recommendedName>
        <fullName evidence="9">Major facilitator superfamily (MFS) profile domain-containing protein</fullName>
    </recommendedName>
</protein>
<keyword evidence="7" id="KW-0046">Antibiotic resistance</keyword>
<dbReference type="Gene3D" id="1.20.1720.10">
    <property type="entry name" value="Multidrug resistance protein D"/>
    <property type="match status" value="1"/>
</dbReference>
<dbReference type="Pfam" id="PF07690">
    <property type="entry name" value="MFS_1"/>
    <property type="match status" value="1"/>
</dbReference>
<evidence type="ECO:0000256" key="8">
    <source>
        <dbReference type="SAM" id="Phobius"/>
    </source>
</evidence>
<dbReference type="GO" id="GO:0022857">
    <property type="term" value="F:transmembrane transporter activity"/>
    <property type="evidence" value="ECO:0007669"/>
    <property type="project" value="InterPro"/>
</dbReference>
<feature type="transmembrane region" description="Helical" evidence="8">
    <location>
        <begin position="97"/>
        <end position="120"/>
    </location>
</feature>
<comment type="subcellular location">
    <subcellularLocation>
        <location evidence="1">Cell membrane</location>
        <topology evidence="1">Multi-pass membrane protein</topology>
    </subcellularLocation>
</comment>
<dbReference type="InterPro" id="IPR011701">
    <property type="entry name" value="MFS"/>
</dbReference>
<evidence type="ECO:0000313" key="11">
    <source>
        <dbReference type="Proteomes" id="UP000608024"/>
    </source>
</evidence>
<proteinExistence type="predicted"/>
<name>A0A918Z5M8_9ACTN</name>
<evidence type="ECO:0000259" key="9">
    <source>
        <dbReference type="PROSITE" id="PS50850"/>
    </source>
</evidence>
<dbReference type="InterPro" id="IPR036259">
    <property type="entry name" value="MFS_trans_sf"/>
</dbReference>
<evidence type="ECO:0000256" key="1">
    <source>
        <dbReference type="ARBA" id="ARBA00004651"/>
    </source>
</evidence>
<reference evidence="10" key="2">
    <citation type="submission" date="2020-09" db="EMBL/GenBank/DDBJ databases">
        <authorList>
            <person name="Sun Q."/>
            <person name="Ohkuma M."/>
        </authorList>
    </citation>
    <scope>NUCLEOTIDE SEQUENCE</scope>
    <source>
        <strain evidence="10">JCM 4784</strain>
    </source>
</reference>
<evidence type="ECO:0000313" key="10">
    <source>
        <dbReference type="EMBL" id="GHE38324.1"/>
    </source>
</evidence>
<gene>
    <name evidence="10" type="ORF">GCM10018785_04950</name>
</gene>
<keyword evidence="11" id="KW-1185">Reference proteome</keyword>
<keyword evidence="5 8" id="KW-1133">Transmembrane helix</keyword>
<feature type="transmembrane region" description="Helical" evidence="8">
    <location>
        <begin position="30"/>
        <end position="52"/>
    </location>
</feature>